<protein>
    <recommendedName>
        <fullName evidence="2">PpiC domain-containing protein</fullName>
    </recommendedName>
</protein>
<sequence>MCLLYIFIFIHFSCSSKGGGEESVVARVNETTLTKEQLSALAGSTVSDSRVLLLATNRWIEKTLLYNEAVKSGLKKDTEIIRRRDRFYKDLLVSSFLEIQTKNRINITKKEVSNYYAKNKKSFTR</sequence>
<proteinExistence type="predicted"/>
<reference evidence="1" key="1">
    <citation type="submission" date="2018-05" db="EMBL/GenBank/DDBJ databases">
        <authorList>
            <person name="Lanie J.A."/>
            <person name="Ng W.-L."/>
            <person name="Kazmierczak K.M."/>
            <person name="Andrzejewski T.M."/>
            <person name="Davidsen T.M."/>
            <person name="Wayne K.J."/>
            <person name="Tettelin H."/>
            <person name="Glass J.I."/>
            <person name="Rusch D."/>
            <person name="Podicherti R."/>
            <person name="Tsui H.-C.T."/>
            <person name="Winkler M.E."/>
        </authorList>
    </citation>
    <scope>NUCLEOTIDE SEQUENCE</scope>
</reference>
<accession>A0A382G5J3</accession>
<dbReference type="SUPFAM" id="SSF109998">
    <property type="entry name" value="Triger factor/SurA peptide-binding domain-like"/>
    <property type="match status" value="1"/>
</dbReference>
<dbReference type="EMBL" id="UINC01053692">
    <property type="protein sequence ID" value="SVB70518.1"/>
    <property type="molecule type" value="Genomic_DNA"/>
</dbReference>
<organism evidence="1">
    <name type="scientific">marine metagenome</name>
    <dbReference type="NCBI Taxonomy" id="408172"/>
    <lineage>
        <taxon>unclassified sequences</taxon>
        <taxon>metagenomes</taxon>
        <taxon>ecological metagenomes</taxon>
    </lineage>
</organism>
<dbReference type="AlphaFoldDB" id="A0A382G5J3"/>
<name>A0A382G5J3_9ZZZZ</name>
<evidence type="ECO:0000313" key="1">
    <source>
        <dbReference type="EMBL" id="SVB70518.1"/>
    </source>
</evidence>
<feature type="non-terminal residue" evidence="1">
    <location>
        <position position="125"/>
    </location>
</feature>
<evidence type="ECO:0008006" key="2">
    <source>
        <dbReference type="Google" id="ProtNLM"/>
    </source>
</evidence>
<dbReference type="InterPro" id="IPR027304">
    <property type="entry name" value="Trigger_fact/SurA_dom_sf"/>
</dbReference>
<gene>
    <name evidence="1" type="ORF">METZ01_LOCUS223372</name>
</gene>